<dbReference type="Gene3D" id="3.40.190.10">
    <property type="entry name" value="Periplasmic binding protein-like II"/>
    <property type="match status" value="2"/>
</dbReference>
<dbReference type="EMBL" id="CP004393">
    <property type="protein sequence ID" value="AJE44875.1"/>
    <property type="molecule type" value="Genomic_DNA"/>
</dbReference>
<evidence type="ECO:0000256" key="3">
    <source>
        <dbReference type="ARBA" id="ARBA00023125"/>
    </source>
</evidence>
<dbReference type="HOGENOM" id="CLU_039613_37_1_5"/>
<name>A0A0B5DUG4_9RHOB</name>
<evidence type="ECO:0000256" key="2">
    <source>
        <dbReference type="ARBA" id="ARBA00023015"/>
    </source>
</evidence>
<dbReference type="PROSITE" id="PS50931">
    <property type="entry name" value="HTH_LYSR"/>
    <property type="match status" value="1"/>
</dbReference>
<dbReference type="SUPFAM" id="SSF53850">
    <property type="entry name" value="Periplasmic binding protein-like II"/>
    <property type="match status" value="1"/>
</dbReference>
<dbReference type="PRINTS" id="PR00039">
    <property type="entry name" value="HTHLYSR"/>
</dbReference>
<dbReference type="STRING" id="1208324.P73_0160"/>
<gene>
    <name evidence="6" type="ORF">P73_0160</name>
</gene>
<evidence type="ECO:0000259" key="5">
    <source>
        <dbReference type="PROSITE" id="PS50931"/>
    </source>
</evidence>
<dbReference type="GO" id="GO:0003700">
    <property type="term" value="F:DNA-binding transcription factor activity"/>
    <property type="evidence" value="ECO:0007669"/>
    <property type="project" value="InterPro"/>
</dbReference>
<evidence type="ECO:0000256" key="4">
    <source>
        <dbReference type="ARBA" id="ARBA00023163"/>
    </source>
</evidence>
<dbReference type="PANTHER" id="PTHR30537">
    <property type="entry name" value="HTH-TYPE TRANSCRIPTIONAL REGULATOR"/>
    <property type="match status" value="1"/>
</dbReference>
<dbReference type="Pfam" id="PF00126">
    <property type="entry name" value="HTH_1"/>
    <property type="match status" value="1"/>
</dbReference>
<proteinExistence type="inferred from homology"/>
<dbReference type="KEGG" id="cid:P73_0160"/>
<dbReference type="InterPro" id="IPR000847">
    <property type="entry name" value="LysR_HTH_N"/>
</dbReference>
<dbReference type="FunFam" id="1.10.10.10:FF:000001">
    <property type="entry name" value="LysR family transcriptional regulator"/>
    <property type="match status" value="1"/>
</dbReference>
<keyword evidence="4" id="KW-0804">Transcription</keyword>
<dbReference type="RefSeq" id="WP_052452967.1">
    <property type="nucleotide sequence ID" value="NZ_FNNW01000018.1"/>
</dbReference>
<keyword evidence="3" id="KW-0238">DNA-binding</keyword>
<dbReference type="Gene3D" id="1.10.10.10">
    <property type="entry name" value="Winged helix-like DNA-binding domain superfamily/Winged helix DNA-binding domain"/>
    <property type="match status" value="1"/>
</dbReference>
<dbReference type="InterPro" id="IPR005119">
    <property type="entry name" value="LysR_subst-bd"/>
</dbReference>
<dbReference type="GO" id="GO:0006351">
    <property type="term" value="P:DNA-templated transcription"/>
    <property type="evidence" value="ECO:0007669"/>
    <property type="project" value="TreeGrafter"/>
</dbReference>
<dbReference type="Proteomes" id="UP000031521">
    <property type="component" value="Chromosome"/>
</dbReference>
<evidence type="ECO:0000313" key="6">
    <source>
        <dbReference type="EMBL" id="AJE44875.1"/>
    </source>
</evidence>
<dbReference type="PANTHER" id="PTHR30537:SF74">
    <property type="entry name" value="HTH-TYPE TRANSCRIPTIONAL REGULATOR TRPI"/>
    <property type="match status" value="1"/>
</dbReference>
<evidence type="ECO:0000256" key="1">
    <source>
        <dbReference type="ARBA" id="ARBA00009437"/>
    </source>
</evidence>
<dbReference type="InterPro" id="IPR058163">
    <property type="entry name" value="LysR-type_TF_proteobact-type"/>
</dbReference>
<keyword evidence="2" id="KW-0805">Transcription regulation</keyword>
<accession>A0A0B5DUG4</accession>
<dbReference type="Pfam" id="PF03466">
    <property type="entry name" value="LysR_substrate"/>
    <property type="match status" value="1"/>
</dbReference>
<protein>
    <submittedName>
        <fullName evidence="6">Transcriptional Regulator, LysR family protein</fullName>
    </submittedName>
</protein>
<comment type="similarity">
    <text evidence="1">Belongs to the LysR transcriptional regulatory family.</text>
</comment>
<keyword evidence="7" id="KW-1185">Reference proteome</keyword>
<organism evidence="6 7">
    <name type="scientific">Celeribacter indicus</name>
    <dbReference type="NCBI Taxonomy" id="1208324"/>
    <lineage>
        <taxon>Bacteria</taxon>
        <taxon>Pseudomonadati</taxon>
        <taxon>Pseudomonadota</taxon>
        <taxon>Alphaproteobacteria</taxon>
        <taxon>Rhodobacterales</taxon>
        <taxon>Roseobacteraceae</taxon>
        <taxon>Celeribacter</taxon>
    </lineage>
</organism>
<dbReference type="InterPro" id="IPR036388">
    <property type="entry name" value="WH-like_DNA-bd_sf"/>
</dbReference>
<dbReference type="InterPro" id="IPR036390">
    <property type="entry name" value="WH_DNA-bd_sf"/>
</dbReference>
<evidence type="ECO:0000313" key="7">
    <source>
        <dbReference type="Proteomes" id="UP000031521"/>
    </source>
</evidence>
<dbReference type="GO" id="GO:0043565">
    <property type="term" value="F:sequence-specific DNA binding"/>
    <property type="evidence" value="ECO:0007669"/>
    <property type="project" value="TreeGrafter"/>
</dbReference>
<sequence length="315" mass="34536">MTNQNENRRSRRLTPAISALAAFEAVMRNGSFTAAAEELALTQSAVSRQVAGLEELLGVPLLEKNRRRQIVATASGAYYAEQIRQILTHLTAATTEAITLGDRGGVLRLGIPPTFGSLWLIPRMQSFFKTYPNVTVEFSTRLPSRPHASPGELHAVIDFAPAPGSDAVWEELIHLELRAVASEQVAEAIQKGDKGALSGIHLLLHTSERANRSNFFDDLKLEVLRSSPLLTFENYTMLLEAAARGLGVALAPKELLGNDILSKRLVHVTDLSIKSRSISYLVYPEEMQSYPPLVAFRTWLHEIMAADIQAVAEAG</sequence>
<reference evidence="6 7" key="1">
    <citation type="journal article" date="2014" name="Int. J. Syst. Evol. Microbiol.">
        <title>Celeribacter indicus sp. nov., a polycyclic aromatic hydrocarbon-degrading bacterium from deep-sea sediment and reclassification of Huaishuia halophila as Celeribacter halophilus comb. nov.</title>
        <authorList>
            <person name="Lai Q."/>
            <person name="Cao J."/>
            <person name="Yuan J."/>
            <person name="Li F."/>
            <person name="Shao Z."/>
        </authorList>
    </citation>
    <scope>NUCLEOTIDE SEQUENCE [LARGE SCALE GENOMIC DNA]</scope>
    <source>
        <strain evidence="6">P73</strain>
    </source>
</reference>
<feature type="domain" description="HTH lysR-type" evidence="5">
    <location>
        <begin position="15"/>
        <end position="73"/>
    </location>
</feature>
<dbReference type="SUPFAM" id="SSF46785">
    <property type="entry name" value="Winged helix' DNA-binding domain"/>
    <property type="match status" value="1"/>
</dbReference>
<dbReference type="AlphaFoldDB" id="A0A0B5DUG4"/>